<name>A0A0F9GJB2_9ZZZZ</name>
<gene>
    <name evidence="2" type="ORF">LCGC14_1820270</name>
</gene>
<proteinExistence type="predicted"/>
<sequence>MFWRRNDTEDTVKKTVERILRSVLEDAETTLGKIKTIADLNKKVKELREVAETAKIEKDRREEVFAKKEREVEHKVGLERTRQKFETEQAKREATVTVREENLTADRTRFEGQMKFQQDRFTEEVSYLKDMVGQVLKRLPDASIYTEVKSG</sequence>
<evidence type="ECO:0000256" key="1">
    <source>
        <dbReference type="SAM" id="Coils"/>
    </source>
</evidence>
<comment type="caution">
    <text evidence="2">The sequence shown here is derived from an EMBL/GenBank/DDBJ whole genome shotgun (WGS) entry which is preliminary data.</text>
</comment>
<reference evidence="2" key="1">
    <citation type="journal article" date="2015" name="Nature">
        <title>Complex archaea that bridge the gap between prokaryotes and eukaryotes.</title>
        <authorList>
            <person name="Spang A."/>
            <person name="Saw J.H."/>
            <person name="Jorgensen S.L."/>
            <person name="Zaremba-Niedzwiedzka K."/>
            <person name="Martijn J."/>
            <person name="Lind A.E."/>
            <person name="van Eijk R."/>
            <person name="Schleper C."/>
            <person name="Guy L."/>
            <person name="Ettema T.J."/>
        </authorList>
    </citation>
    <scope>NUCLEOTIDE SEQUENCE</scope>
</reference>
<protein>
    <submittedName>
        <fullName evidence="2">Uncharacterized protein</fullName>
    </submittedName>
</protein>
<accession>A0A0F9GJB2</accession>
<organism evidence="2">
    <name type="scientific">marine sediment metagenome</name>
    <dbReference type="NCBI Taxonomy" id="412755"/>
    <lineage>
        <taxon>unclassified sequences</taxon>
        <taxon>metagenomes</taxon>
        <taxon>ecological metagenomes</taxon>
    </lineage>
</organism>
<feature type="coiled-coil region" evidence="1">
    <location>
        <begin position="37"/>
        <end position="64"/>
    </location>
</feature>
<evidence type="ECO:0000313" key="2">
    <source>
        <dbReference type="EMBL" id="KKL98858.1"/>
    </source>
</evidence>
<dbReference type="EMBL" id="LAZR01017815">
    <property type="protein sequence ID" value="KKL98858.1"/>
    <property type="molecule type" value="Genomic_DNA"/>
</dbReference>
<keyword evidence="1" id="KW-0175">Coiled coil</keyword>
<dbReference type="AlphaFoldDB" id="A0A0F9GJB2"/>